<keyword evidence="3" id="KW-1185">Reference proteome</keyword>
<evidence type="ECO:0000259" key="1">
    <source>
        <dbReference type="Pfam" id="PF05685"/>
    </source>
</evidence>
<dbReference type="EMBL" id="FYEK01000075">
    <property type="protein sequence ID" value="SNB75323.1"/>
    <property type="molecule type" value="Genomic_DNA"/>
</dbReference>
<keyword evidence="2" id="KW-0378">Hydrolase</keyword>
<proteinExistence type="predicted"/>
<organism evidence="2 3">
    <name type="scientific">Thermoflexus hugenholtzii JAD2</name>
    <dbReference type="NCBI Taxonomy" id="877466"/>
    <lineage>
        <taxon>Bacteria</taxon>
        <taxon>Bacillati</taxon>
        <taxon>Chloroflexota</taxon>
        <taxon>Thermoflexia</taxon>
        <taxon>Thermoflexales</taxon>
        <taxon>Thermoflexaceae</taxon>
        <taxon>Thermoflexus</taxon>
    </lineage>
</organism>
<dbReference type="InParanoid" id="A0A212RRT2"/>
<accession>A0A212RRT2</accession>
<dbReference type="InterPro" id="IPR008538">
    <property type="entry name" value="Uma2"/>
</dbReference>
<gene>
    <name evidence="2" type="ORF">SAMN02746019_00018940</name>
</gene>
<keyword evidence="2" id="KW-0540">Nuclease</keyword>
<dbReference type="InterPro" id="IPR011335">
    <property type="entry name" value="Restrct_endonuc-II-like"/>
</dbReference>
<evidence type="ECO:0000313" key="2">
    <source>
        <dbReference type="EMBL" id="SNB75323.1"/>
    </source>
</evidence>
<sequence>MGIRLDLLHRVTDEELRELSERNPGYQFERTADGRLIVTPTGLESGRRSGEIFGQLRDWNRRTRLGVVLDSSTGFRLPDGSLLSPDASWVRRERWEALSPEQREGFGPFCPDAAFEVRSASQSLGELREKMETYLANGARLAVLIDPYRRAVEIYRPGAPVERYEGVQQVPLDPELPGFTLELGPIFE</sequence>
<dbReference type="GO" id="GO:0004519">
    <property type="term" value="F:endonuclease activity"/>
    <property type="evidence" value="ECO:0007669"/>
    <property type="project" value="UniProtKB-KW"/>
</dbReference>
<evidence type="ECO:0000313" key="3">
    <source>
        <dbReference type="Proteomes" id="UP000197025"/>
    </source>
</evidence>
<dbReference type="OrthoDB" id="154427at2"/>
<dbReference type="Gene3D" id="3.90.1570.10">
    <property type="entry name" value="tt1808, chain A"/>
    <property type="match status" value="1"/>
</dbReference>
<protein>
    <submittedName>
        <fullName evidence="2">Endonuclease, Uma2 family (Restriction endonuclease fold)</fullName>
    </submittedName>
</protein>
<dbReference type="Proteomes" id="UP000197025">
    <property type="component" value="Unassembled WGS sequence"/>
</dbReference>
<keyword evidence="2" id="KW-0255">Endonuclease</keyword>
<dbReference type="PANTHER" id="PTHR34107:SF7">
    <property type="entry name" value="SLR2092 PROTEIN"/>
    <property type="match status" value="1"/>
</dbReference>
<dbReference type="Pfam" id="PF05685">
    <property type="entry name" value="Uma2"/>
    <property type="match status" value="1"/>
</dbReference>
<dbReference type="CDD" id="cd06260">
    <property type="entry name" value="DUF820-like"/>
    <property type="match status" value="1"/>
</dbReference>
<dbReference type="SUPFAM" id="SSF52980">
    <property type="entry name" value="Restriction endonuclease-like"/>
    <property type="match status" value="1"/>
</dbReference>
<reference evidence="3" key="1">
    <citation type="submission" date="2017-06" db="EMBL/GenBank/DDBJ databases">
        <authorList>
            <person name="Varghese N."/>
            <person name="Submissions S."/>
        </authorList>
    </citation>
    <scope>NUCLEOTIDE SEQUENCE [LARGE SCALE GENOMIC DNA]</scope>
    <source>
        <strain evidence="3">JAD2</strain>
    </source>
</reference>
<dbReference type="PANTHER" id="PTHR34107">
    <property type="entry name" value="SLL0198 PROTEIN-RELATED"/>
    <property type="match status" value="1"/>
</dbReference>
<dbReference type="AlphaFoldDB" id="A0A212RRT2"/>
<dbReference type="InterPro" id="IPR012296">
    <property type="entry name" value="Nuclease_put_TT1808"/>
</dbReference>
<name>A0A212RRT2_9CHLR</name>
<feature type="domain" description="Putative restriction endonuclease" evidence="1">
    <location>
        <begin position="14"/>
        <end position="183"/>
    </location>
</feature>
<dbReference type="RefSeq" id="WP_088572413.1">
    <property type="nucleotide sequence ID" value="NZ_FYEK01000075.1"/>
</dbReference>